<evidence type="ECO:0000313" key="2">
    <source>
        <dbReference type="Proteomes" id="UP001254848"/>
    </source>
</evidence>
<reference evidence="1 2" key="1">
    <citation type="submission" date="2023-07" db="EMBL/GenBank/DDBJ databases">
        <title>The novel representative of Negativicutes class, Anaeroselena agilis gen. nov. sp. nov.</title>
        <authorList>
            <person name="Prokofeva M.I."/>
            <person name="Elcheninov A.G."/>
            <person name="Klyukina A."/>
            <person name="Kublanov I.V."/>
            <person name="Frolov E.N."/>
            <person name="Podosokorskaya O.A."/>
        </authorList>
    </citation>
    <scope>NUCLEOTIDE SEQUENCE [LARGE SCALE GENOMIC DNA]</scope>
    <source>
        <strain evidence="1 2">4137-cl</strain>
    </source>
</reference>
<comment type="caution">
    <text evidence="1">The sequence shown here is derived from an EMBL/GenBank/DDBJ whole genome shotgun (WGS) entry which is preliminary data.</text>
</comment>
<dbReference type="EMBL" id="JAUOZS010000001">
    <property type="protein sequence ID" value="MDT8900120.1"/>
    <property type="molecule type" value="Genomic_DNA"/>
</dbReference>
<sequence length="101" mass="11632">MVFSRGRTKYFVLAAVVLILIGLAIGYYVSSLTPERKPLEIEEKPYEYYIIIDEASGKTLAFVATVVVSPGDEYLNEDGQWYEVVRVEENRAYARQFEKKQ</sequence>
<accession>A0ABU3NTG6</accession>
<organism evidence="1 2">
    <name type="scientific">Anaeroselena agilis</name>
    <dbReference type="NCBI Taxonomy" id="3063788"/>
    <lineage>
        <taxon>Bacteria</taxon>
        <taxon>Bacillati</taxon>
        <taxon>Bacillota</taxon>
        <taxon>Negativicutes</taxon>
        <taxon>Acetonemataceae</taxon>
        <taxon>Anaeroselena</taxon>
    </lineage>
</organism>
<dbReference type="RefSeq" id="WP_413778678.1">
    <property type="nucleotide sequence ID" value="NZ_JAUOZS010000001.1"/>
</dbReference>
<name>A0ABU3NTG6_9FIRM</name>
<proteinExistence type="predicted"/>
<dbReference type="Proteomes" id="UP001254848">
    <property type="component" value="Unassembled WGS sequence"/>
</dbReference>
<evidence type="ECO:0000313" key="1">
    <source>
        <dbReference type="EMBL" id="MDT8900120.1"/>
    </source>
</evidence>
<gene>
    <name evidence="1" type="ORF">Q4T40_02575</name>
</gene>
<keyword evidence="2" id="KW-1185">Reference proteome</keyword>
<protein>
    <submittedName>
        <fullName evidence="1">Stage II sporulation protein P</fullName>
    </submittedName>
</protein>